<dbReference type="Proteomes" id="UP000237632">
    <property type="component" value="Unassembled WGS sequence"/>
</dbReference>
<protein>
    <submittedName>
        <fullName evidence="2">Uncharacterized protein</fullName>
    </submittedName>
</protein>
<feature type="region of interest" description="Disordered" evidence="1">
    <location>
        <begin position="39"/>
        <end position="75"/>
    </location>
</feature>
<evidence type="ECO:0000256" key="1">
    <source>
        <dbReference type="SAM" id="MobiDB-lite"/>
    </source>
</evidence>
<organism evidence="2 3">
    <name type="scientific">Burkholderia vietnamiensis</name>
    <dbReference type="NCBI Taxonomy" id="60552"/>
    <lineage>
        <taxon>Bacteria</taxon>
        <taxon>Pseudomonadati</taxon>
        <taxon>Pseudomonadota</taxon>
        <taxon>Betaproteobacteria</taxon>
        <taxon>Burkholderiales</taxon>
        <taxon>Burkholderiaceae</taxon>
        <taxon>Burkholderia</taxon>
        <taxon>Burkholderia cepacia complex</taxon>
    </lineage>
</organism>
<accession>A0AA44Y7D0</accession>
<comment type="caution">
    <text evidence="2">The sequence shown here is derived from an EMBL/GenBank/DDBJ whole genome shotgun (WGS) entry which is preliminary data.</text>
</comment>
<gene>
    <name evidence="2" type="ORF">C6T65_09175</name>
</gene>
<feature type="compositionally biased region" description="Polar residues" evidence="1">
    <location>
        <begin position="48"/>
        <end position="57"/>
    </location>
</feature>
<dbReference type="AlphaFoldDB" id="A0AA44Y7D0"/>
<reference evidence="2 3" key="1">
    <citation type="submission" date="2018-03" db="EMBL/GenBank/DDBJ databases">
        <authorList>
            <person name="Nguyen K."/>
            <person name="Fouts D."/>
            <person name="Sutton G."/>
        </authorList>
    </citation>
    <scope>NUCLEOTIDE SEQUENCE [LARGE SCALE GENOMIC DNA]</scope>
    <source>
        <strain evidence="2 3">AU3578</strain>
    </source>
</reference>
<evidence type="ECO:0000313" key="2">
    <source>
        <dbReference type="EMBL" id="PRH42664.1"/>
    </source>
</evidence>
<dbReference type="EMBL" id="PVHK01000056">
    <property type="protein sequence ID" value="PRH42664.1"/>
    <property type="molecule type" value="Genomic_DNA"/>
</dbReference>
<proteinExistence type="predicted"/>
<sequence length="75" mass="8130">MASAPDTTDRARERVAEIVWSAAGYESVARDIVELAHGPASKPKRAPISTTSANRCSRNLFVRTTRMQPARMSAG</sequence>
<evidence type="ECO:0000313" key="3">
    <source>
        <dbReference type="Proteomes" id="UP000237632"/>
    </source>
</evidence>
<name>A0AA44Y7D0_BURVI</name>